<dbReference type="InterPro" id="IPR001387">
    <property type="entry name" value="Cro/C1-type_HTH"/>
</dbReference>
<dbReference type="Pfam" id="PF01381">
    <property type="entry name" value="HTH_3"/>
    <property type="match status" value="1"/>
</dbReference>
<dbReference type="Gene3D" id="1.10.260.40">
    <property type="entry name" value="lambda repressor-like DNA-binding domains"/>
    <property type="match status" value="1"/>
</dbReference>
<dbReference type="Proteomes" id="UP000249725">
    <property type="component" value="Unassembled WGS sequence"/>
</dbReference>
<dbReference type="SMART" id="SM00530">
    <property type="entry name" value="HTH_XRE"/>
    <property type="match status" value="1"/>
</dbReference>
<feature type="domain" description="HTH cro/C1-type" evidence="1">
    <location>
        <begin position="20"/>
        <end position="74"/>
    </location>
</feature>
<organism evidence="2 3">
    <name type="scientific">Phenylobacterium deserti</name>
    <dbReference type="NCBI Taxonomy" id="1914756"/>
    <lineage>
        <taxon>Bacteria</taxon>
        <taxon>Pseudomonadati</taxon>
        <taxon>Pseudomonadota</taxon>
        <taxon>Alphaproteobacteria</taxon>
        <taxon>Caulobacterales</taxon>
        <taxon>Caulobacteraceae</taxon>
        <taxon>Phenylobacterium</taxon>
    </lineage>
</organism>
<dbReference type="AlphaFoldDB" id="A0A328AQT4"/>
<dbReference type="CDD" id="cd00093">
    <property type="entry name" value="HTH_XRE"/>
    <property type="match status" value="1"/>
</dbReference>
<reference evidence="3" key="1">
    <citation type="submission" date="2018-05" db="EMBL/GenBank/DDBJ databases">
        <authorList>
            <person name="Li X."/>
        </authorList>
    </citation>
    <scope>NUCLEOTIDE SEQUENCE [LARGE SCALE GENOMIC DNA]</scope>
    <source>
        <strain evidence="3">YIM 73061</strain>
    </source>
</reference>
<protein>
    <submittedName>
        <fullName evidence="2">XRE family transcriptional regulator</fullName>
    </submittedName>
</protein>
<dbReference type="InterPro" id="IPR010982">
    <property type="entry name" value="Lambda_DNA-bd_dom_sf"/>
</dbReference>
<proteinExistence type="predicted"/>
<dbReference type="SUPFAM" id="SSF47413">
    <property type="entry name" value="lambda repressor-like DNA-binding domains"/>
    <property type="match status" value="1"/>
</dbReference>
<evidence type="ECO:0000313" key="3">
    <source>
        <dbReference type="Proteomes" id="UP000249725"/>
    </source>
</evidence>
<sequence>MQAKEVGSPASLDLAIGTRIRTRRRQLGMNQSDLAERLGVSFQQVQKYERGANRVAASTLVAAAAALSTSVSWLVGEDSVGAVSDEEEVFRALSRPGALELLRAFNGIPDGRARAALLALTQEMATKADRPA</sequence>
<accession>A0A328AQT4</accession>
<comment type="caution">
    <text evidence="2">The sequence shown here is derived from an EMBL/GenBank/DDBJ whole genome shotgun (WGS) entry which is preliminary data.</text>
</comment>
<dbReference type="PROSITE" id="PS50943">
    <property type="entry name" value="HTH_CROC1"/>
    <property type="match status" value="1"/>
</dbReference>
<keyword evidence="3" id="KW-1185">Reference proteome</keyword>
<dbReference type="GO" id="GO:0003677">
    <property type="term" value="F:DNA binding"/>
    <property type="evidence" value="ECO:0007669"/>
    <property type="project" value="InterPro"/>
</dbReference>
<dbReference type="EMBL" id="QFYR01000001">
    <property type="protein sequence ID" value="RAK57382.1"/>
    <property type="molecule type" value="Genomic_DNA"/>
</dbReference>
<evidence type="ECO:0000313" key="2">
    <source>
        <dbReference type="EMBL" id="RAK57382.1"/>
    </source>
</evidence>
<dbReference type="OrthoDB" id="7923537at2"/>
<dbReference type="RefSeq" id="WP_111513834.1">
    <property type="nucleotide sequence ID" value="NZ_QFYR01000001.1"/>
</dbReference>
<evidence type="ECO:0000259" key="1">
    <source>
        <dbReference type="PROSITE" id="PS50943"/>
    </source>
</evidence>
<name>A0A328AQT4_9CAUL</name>
<gene>
    <name evidence="2" type="ORF">DJ018_05425</name>
</gene>